<comment type="caution">
    <text evidence="3">The sequence shown here is derived from an EMBL/GenBank/DDBJ whole genome shotgun (WGS) entry which is preliminary data.</text>
</comment>
<dbReference type="PANTHER" id="PTHR10992:SF1086">
    <property type="entry name" value="AB HYDROLASE-1 DOMAIN-CONTAINING PROTEIN"/>
    <property type="match status" value="1"/>
</dbReference>
<protein>
    <recommendedName>
        <fullName evidence="2">AB hydrolase-1 domain-containing protein</fullName>
    </recommendedName>
</protein>
<gene>
    <name evidence="3" type="ORF">AXG93_2145s1650</name>
</gene>
<dbReference type="InterPro" id="IPR045889">
    <property type="entry name" value="MES/HNL"/>
</dbReference>
<feature type="chain" id="PRO_5008052193" description="AB hydrolase-1 domain-containing protein" evidence="1">
    <location>
        <begin position="22"/>
        <end position="286"/>
    </location>
</feature>
<dbReference type="PANTHER" id="PTHR10992">
    <property type="entry name" value="METHYLESTERASE FAMILY MEMBER"/>
    <property type="match status" value="1"/>
</dbReference>
<evidence type="ECO:0000313" key="3">
    <source>
        <dbReference type="EMBL" id="OAE25866.1"/>
    </source>
</evidence>
<feature type="domain" description="AB hydrolase-1" evidence="2">
    <location>
        <begin position="40"/>
        <end position="278"/>
    </location>
</feature>
<evidence type="ECO:0000313" key="4">
    <source>
        <dbReference type="Proteomes" id="UP000077202"/>
    </source>
</evidence>
<reference evidence="3" key="1">
    <citation type="submission" date="2016-03" db="EMBL/GenBank/DDBJ databases">
        <title>Mechanisms controlling the formation of the plant cell surface in tip-growing cells are functionally conserved among land plants.</title>
        <authorList>
            <person name="Honkanen S."/>
            <person name="Jones V.A."/>
            <person name="Morieri G."/>
            <person name="Champion C."/>
            <person name="Hetherington A.J."/>
            <person name="Kelly S."/>
            <person name="Saint-Marcoux D."/>
            <person name="Proust H."/>
            <person name="Prescott H."/>
            <person name="Dolan L."/>
        </authorList>
    </citation>
    <scope>NUCLEOTIDE SEQUENCE [LARGE SCALE GENOMIC DNA]</scope>
    <source>
        <tissue evidence="3">Whole gametophyte</tissue>
    </source>
</reference>
<organism evidence="3 4">
    <name type="scientific">Marchantia polymorpha subsp. ruderalis</name>
    <dbReference type="NCBI Taxonomy" id="1480154"/>
    <lineage>
        <taxon>Eukaryota</taxon>
        <taxon>Viridiplantae</taxon>
        <taxon>Streptophyta</taxon>
        <taxon>Embryophyta</taxon>
        <taxon>Marchantiophyta</taxon>
        <taxon>Marchantiopsida</taxon>
        <taxon>Marchantiidae</taxon>
        <taxon>Marchantiales</taxon>
        <taxon>Marchantiaceae</taxon>
        <taxon>Marchantia</taxon>
    </lineage>
</organism>
<evidence type="ECO:0000256" key="1">
    <source>
        <dbReference type="SAM" id="SignalP"/>
    </source>
</evidence>
<accession>A0A176W0Z6</accession>
<dbReference type="SUPFAM" id="SSF53474">
    <property type="entry name" value="alpha/beta-Hydrolases"/>
    <property type="match status" value="1"/>
</dbReference>
<keyword evidence="1" id="KW-0732">Signal</keyword>
<feature type="signal peptide" evidence="1">
    <location>
        <begin position="1"/>
        <end position="21"/>
    </location>
</feature>
<dbReference type="GO" id="GO:0080032">
    <property type="term" value="F:methyl jasmonate esterase activity"/>
    <property type="evidence" value="ECO:0007669"/>
    <property type="project" value="TreeGrafter"/>
</dbReference>
<dbReference type="Pfam" id="PF12697">
    <property type="entry name" value="Abhydrolase_6"/>
    <property type="match status" value="1"/>
</dbReference>
<evidence type="ECO:0000259" key="2">
    <source>
        <dbReference type="Pfam" id="PF12697"/>
    </source>
</evidence>
<keyword evidence="4" id="KW-1185">Reference proteome</keyword>
<dbReference type="InterPro" id="IPR029058">
    <property type="entry name" value="AB_hydrolase_fold"/>
</dbReference>
<sequence length="286" mass="31400">MTTGFIIVMLLLLLATPLSEMAANVEFSSKTLETNPTAHFVFIHGAGHGAWCWYEVVTILEKAGYKATALDCLSAGTDNTSPDDVTSVQQYSKPLIDYLTTITDKVILVGHSLGGHCIALAMEVYPEKVSKSVFLSAIMQVKGSDISDPNSTLSKLYSNDSKNFSFTYVNGLQAQPTSLHIPKSSISNLYYNESPPSAATLAKLLMKAVPVQAVFSPFDLTPSRYGTVRRFYIKTGKDNAIPESSQQEFIDRSPVEKVFSIDESDHSSFLSHPRQLARYLEIIAKL</sequence>
<dbReference type="InterPro" id="IPR000073">
    <property type="entry name" value="AB_hydrolase_1"/>
</dbReference>
<dbReference type="GO" id="GO:0080030">
    <property type="term" value="F:methyl indole-3-acetate esterase activity"/>
    <property type="evidence" value="ECO:0007669"/>
    <property type="project" value="TreeGrafter"/>
</dbReference>
<name>A0A176W0Z6_MARPO</name>
<proteinExistence type="predicted"/>
<dbReference type="Gene3D" id="3.40.50.1820">
    <property type="entry name" value="alpha/beta hydrolase"/>
    <property type="match status" value="1"/>
</dbReference>
<dbReference type="AlphaFoldDB" id="A0A176W0Z6"/>
<dbReference type="EMBL" id="LVLJ01002289">
    <property type="protein sequence ID" value="OAE25866.1"/>
    <property type="molecule type" value="Genomic_DNA"/>
</dbReference>
<dbReference type="Proteomes" id="UP000077202">
    <property type="component" value="Unassembled WGS sequence"/>
</dbReference>